<feature type="chain" id="PRO_5045847622" evidence="1">
    <location>
        <begin position="27"/>
        <end position="124"/>
    </location>
</feature>
<gene>
    <name evidence="2" type="ORF">ACCI49_08450</name>
</gene>
<keyword evidence="3" id="KW-1185">Reference proteome</keyword>
<comment type="caution">
    <text evidence="2">The sequence shown here is derived from an EMBL/GenBank/DDBJ whole genome shotgun (WGS) entry which is preliminary data.</text>
</comment>
<proteinExistence type="predicted"/>
<dbReference type="RefSeq" id="WP_371838524.1">
    <property type="nucleotide sequence ID" value="NZ_JBGMEK010000014.1"/>
</dbReference>
<feature type="signal peptide" evidence="1">
    <location>
        <begin position="1"/>
        <end position="26"/>
    </location>
</feature>
<reference evidence="2 3" key="1">
    <citation type="submission" date="2024-08" db="EMBL/GenBank/DDBJ databases">
        <authorList>
            <person name="Ishaq N."/>
        </authorList>
    </citation>
    <scope>NUCLEOTIDE SEQUENCE [LARGE SCALE GENOMIC DNA]</scope>
    <source>
        <strain evidence="2 3">DSM 18651</strain>
    </source>
</reference>
<dbReference type="EMBL" id="JBGMEK010000014">
    <property type="protein sequence ID" value="MFA0810951.1"/>
    <property type="molecule type" value="Genomic_DNA"/>
</dbReference>
<evidence type="ECO:0000313" key="3">
    <source>
        <dbReference type="Proteomes" id="UP001569428"/>
    </source>
</evidence>
<protein>
    <submittedName>
        <fullName evidence="2">Uncharacterized protein</fullName>
    </submittedName>
</protein>
<sequence>MRVFARLKLPLFAMACAGCVAQQVSAELEPALLIEKNSRVHNEVQRIVSEAMGGIEIHINPEVFAESSLLVLDKTPRQMGLIGRDMGRPIKFKLLFDGSTCWVMRLPDGPRWKLEALCSPAIQN</sequence>
<dbReference type="Proteomes" id="UP001569428">
    <property type="component" value="Unassembled WGS sequence"/>
</dbReference>
<organism evidence="2 3">
    <name type="scientific">Microbulbifer epialgicus</name>
    <dbReference type="NCBI Taxonomy" id="393907"/>
    <lineage>
        <taxon>Bacteria</taxon>
        <taxon>Pseudomonadati</taxon>
        <taxon>Pseudomonadota</taxon>
        <taxon>Gammaproteobacteria</taxon>
        <taxon>Cellvibrionales</taxon>
        <taxon>Microbulbiferaceae</taxon>
        <taxon>Microbulbifer</taxon>
    </lineage>
</organism>
<accession>A0ABV4NYH5</accession>
<keyword evidence="1" id="KW-0732">Signal</keyword>
<evidence type="ECO:0000256" key="1">
    <source>
        <dbReference type="SAM" id="SignalP"/>
    </source>
</evidence>
<name>A0ABV4NYH5_9GAMM</name>
<evidence type="ECO:0000313" key="2">
    <source>
        <dbReference type="EMBL" id="MFA0810951.1"/>
    </source>
</evidence>